<dbReference type="AlphaFoldDB" id="A0A914RZA9"/>
<dbReference type="WBParaSite" id="PEQ_0001185001-mRNA-1">
    <property type="protein sequence ID" value="PEQ_0001185001-mRNA-1"/>
    <property type="gene ID" value="PEQ_0001185001"/>
</dbReference>
<dbReference type="Proteomes" id="UP000887564">
    <property type="component" value="Unplaced"/>
</dbReference>
<dbReference type="PANTHER" id="PTHR31640">
    <property type="entry name" value="TRANSMEMBRANE PROTEIN KIAA1109"/>
    <property type="match status" value="1"/>
</dbReference>
<proteinExistence type="predicted"/>
<dbReference type="PANTHER" id="PTHR31640:SF1">
    <property type="entry name" value="BRIDGE-LIKE LIPID TRANSFER PROTEIN FAMILY MEMBER 1"/>
    <property type="match status" value="1"/>
</dbReference>
<protein>
    <submittedName>
        <fullName evidence="2">Bridge-like lipid transfer protein family member 1 N-terminal domain-containing protein</fullName>
    </submittedName>
</protein>
<evidence type="ECO:0000313" key="1">
    <source>
        <dbReference type="Proteomes" id="UP000887564"/>
    </source>
</evidence>
<evidence type="ECO:0000313" key="2">
    <source>
        <dbReference type="WBParaSite" id="PEQ_0001185001-mRNA-1"/>
    </source>
</evidence>
<dbReference type="GO" id="GO:0098793">
    <property type="term" value="C:presynapse"/>
    <property type="evidence" value="ECO:0007669"/>
    <property type="project" value="GOC"/>
</dbReference>
<accession>A0A914RZA9</accession>
<dbReference type="GO" id="GO:0048488">
    <property type="term" value="P:synaptic vesicle endocytosis"/>
    <property type="evidence" value="ECO:0007669"/>
    <property type="project" value="TreeGrafter"/>
</dbReference>
<name>A0A914RZA9_PAREQ</name>
<keyword evidence="1" id="KW-1185">Reference proteome</keyword>
<reference evidence="2" key="1">
    <citation type="submission" date="2022-11" db="UniProtKB">
        <authorList>
            <consortium name="WormBaseParasite"/>
        </authorList>
    </citation>
    <scope>IDENTIFICATION</scope>
</reference>
<sequence length="213" mass="23663">MNVKYVIDVRNFLALRVWLPTQSPLAPVLHSLMKNAHFTCSQPAATALPTISSPSQVEIGESEILLTGITIKLIIDLKNNYFGLYDQLTDVVSTDGASRLFGDILYEVEYYRPLALRLGLCLRSSKAHCLVHSTHTDASFPGPWETMVQVGFPEGIIALKTFSFRGHAFFSEIDIPWDAGSVEYAWLMEILIGTINGKIHPTQVPFEPAPQCI</sequence>
<dbReference type="InterPro" id="IPR033616">
    <property type="entry name" value="BLTP1"/>
</dbReference>
<organism evidence="1 2">
    <name type="scientific">Parascaris equorum</name>
    <name type="common">Equine roundworm</name>
    <dbReference type="NCBI Taxonomy" id="6256"/>
    <lineage>
        <taxon>Eukaryota</taxon>
        <taxon>Metazoa</taxon>
        <taxon>Ecdysozoa</taxon>
        <taxon>Nematoda</taxon>
        <taxon>Chromadorea</taxon>
        <taxon>Rhabditida</taxon>
        <taxon>Spirurina</taxon>
        <taxon>Ascaridomorpha</taxon>
        <taxon>Ascaridoidea</taxon>
        <taxon>Ascarididae</taxon>
        <taxon>Parascaris</taxon>
    </lineage>
</organism>